<dbReference type="AlphaFoldDB" id="A0A7J7CSI4"/>
<feature type="transmembrane region" description="Helical" evidence="1">
    <location>
        <begin position="18"/>
        <end position="37"/>
    </location>
</feature>
<dbReference type="InParanoid" id="A0A7J7CSI4"/>
<keyword evidence="1" id="KW-1133">Transmembrane helix</keyword>
<evidence type="ECO:0000256" key="1">
    <source>
        <dbReference type="SAM" id="Phobius"/>
    </source>
</evidence>
<dbReference type="EMBL" id="JAAARO010000014">
    <property type="protein sequence ID" value="KAF5736929.1"/>
    <property type="molecule type" value="Genomic_DNA"/>
</dbReference>
<evidence type="ECO:0008006" key="4">
    <source>
        <dbReference type="Google" id="ProtNLM"/>
    </source>
</evidence>
<feature type="transmembrane region" description="Helical" evidence="1">
    <location>
        <begin position="77"/>
        <end position="94"/>
    </location>
</feature>
<organism evidence="2 3">
    <name type="scientific">Tripterygium wilfordii</name>
    <name type="common">Thunder God vine</name>
    <dbReference type="NCBI Taxonomy" id="458696"/>
    <lineage>
        <taxon>Eukaryota</taxon>
        <taxon>Viridiplantae</taxon>
        <taxon>Streptophyta</taxon>
        <taxon>Embryophyta</taxon>
        <taxon>Tracheophyta</taxon>
        <taxon>Spermatophyta</taxon>
        <taxon>Magnoliopsida</taxon>
        <taxon>eudicotyledons</taxon>
        <taxon>Gunneridae</taxon>
        <taxon>Pentapetalae</taxon>
        <taxon>rosids</taxon>
        <taxon>fabids</taxon>
        <taxon>Celastrales</taxon>
        <taxon>Celastraceae</taxon>
        <taxon>Tripterygium</taxon>
    </lineage>
</organism>
<gene>
    <name evidence="2" type="ORF">HS088_TW14G01084</name>
</gene>
<name>A0A7J7CSI4_TRIWF</name>
<reference evidence="2 3" key="1">
    <citation type="journal article" date="2020" name="Nat. Commun.">
        <title>Genome of Tripterygium wilfordii and identification of cytochrome P450 involved in triptolide biosynthesis.</title>
        <authorList>
            <person name="Tu L."/>
            <person name="Su P."/>
            <person name="Zhang Z."/>
            <person name="Gao L."/>
            <person name="Wang J."/>
            <person name="Hu T."/>
            <person name="Zhou J."/>
            <person name="Zhang Y."/>
            <person name="Zhao Y."/>
            <person name="Liu Y."/>
            <person name="Song Y."/>
            <person name="Tong Y."/>
            <person name="Lu Y."/>
            <person name="Yang J."/>
            <person name="Xu C."/>
            <person name="Jia M."/>
            <person name="Peters R.J."/>
            <person name="Huang L."/>
            <person name="Gao W."/>
        </authorList>
    </citation>
    <scope>NUCLEOTIDE SEQUENCE [LARGE SCALE GENOMIC DNA]</scope>
    <source>
        <strain evidence="3">cv. XIE 37</strain>
        <tissue evidence="2">Leaf</tissue>
    </source>
</reference>
<evidence type="ECO:0000313" key="2">
    <source>
        <dbReference type="EMBL" id="KAF5736929.1"/>
    </source>
</evidence>
<accession>A0A7J7CSI4</accession>
<sequence>MGSGCCESGGGGDPDLKGFLMAIIIALVILVVCIPPPSRKSAPPLCLFPKKQKGDQDFLMGTVCCETDDGGDSDLKGLFMAMIIALVLLILCIPSKRPRKCYVIYRCQ</sequence>
<keyword evidence="3" id="KW-1185">Reference proteome</keyword>
<comment type="caution">
    <text evidence="2">The sequence shown here is derived from an EMBL/GenBank/DDBJ whole genome shotgun (WGS) entry which is preliminary data.</text>
</comment>
<dbReference type="Proteomes" id="UP000593562">
    <property type="component" value="Unassembled WGS sequence"/>
</dbReference>
<keyword evidence="1" id="KW-0812">Transmembrane</keyword>
<keyword evidence="1" id="KW-0472">Membrane</keyword>
<proteinExistence type="predicted"/>
<evidence type="ECO:0000313" key="3">
    <source>
        <dbReference type="Proteomes" id="UP000593562"/>
    </source>
</evidence>
<protein>
    <recommendedName>
        <fullName evidence="4">Transmembrane protein</fullName>
    </recommendedName>
</protein>